<dbReference type="NCBIfam" id="NF009888">
    <property type="entry name" value="PRK13348.1"/>
    <property type="match status" value="1"/>
</dbReference>
<dbReference type="PANTHER" id="PTHR30579">
    <property type="entry name" value="TRANSCRIPTIONAL REGULATOR"/>
    <property type="match status" value="1"/>
</dbReference>
<dbReference type="GO" id="GO:0003700">
    <property type="term" value="F:DNA-binding transcription factor activity"/>
    <property type="evidence" value="ECO:0007669"/>
    <property type="project" value="InterPro"/>
</dbReference>
<dbReference type="InterPro" id="IPR000847">
    <property type="entry name" value="LysR_HTH_N"/>
</dbReference>
<keyword evidence="3" id="KW-0238">DNA-binding</keyword>
<dbReference type="NCBIfam" id="TIGR03298">
    <property type="entry name" value="argP"/>
    <property type="match status" value="1"/>
</dbReference>
<keyword evidence="4" id="KW-0804">Transcription</keyword>
<dbReference type="InterPro" id="IPR036390">
    <property type="entry name" value="WH_DNA-bd_sf"/>
</dbReference>
<keyword evidence="2" id="KW-0805">Transcription regulation</keyword>
<keyword evidence="7" id="KW-1185">Reference proteome</keyword>
<evidence type="ECO:0000256" key="1">
    <source>
        <dbReference type="ARBA" id="ARBA00009437"/>
    </source>
</evidence>
<dbReference type="PANTHER" id="PTHR30579:SF2">
    <property type="entry name" value="HTH-TYPE TRANSCRIPTIONAL REGULATOR ARGP"/>
    <property type="match status" value="1"/>
</dbReference>
<evidence type="ECO:0000256" key="4">
    <source>
        <dbReference type="ARBA" id="ARBA00023163"/>
    </source>
</evidence>
<sequence length="300" mass="33821">MLDHKQCEAFYAVAETGSFELASKQLFITSSAVTLRIQALEKALGQLLLIRGRPCILTKEGQEVLHFLQHTKLLENSLLQSLGRKSSNRFFKISIAANADSLATWLLPALKEALSKEKIALELKFDYQVQTYDLLESGAVNASLSIESVSMKGCHAVYLGSMSYVLVATPSFKKKWFGQTIRRELLCNTPVIVFNDKDHMQSDMLLNLYGLPPNSYPTHFIPSSHDFVQAIELGIGYGYAPLLMVANQLENGSLIELIPDTRKEVALFWHYWEKQSQPMQQITEGILKHARKYLSQINSH</sequence>
<dbReference type="PROSITE" id="PS50931">
    <property type="entry name" value="HTH_LYSR"/>
    <property type="match status" value="1"/>
</dbReference>
<organism evidence="6 7">
    <name type="scientific">Acinetobacter calcoaceticus</name>
    <dbReference type="NCBI Taxonomy" id="471"/>
    <lineage>
        <taxon>Bacteria</taxon>
        <taxon>Pseudomonadati</taxon>
        <taxon>Pseudomonadota</taxon>
        <taxon>Gammaproteobacteria</taxon>
        <taxon>Moraxellales</taxon>
        <taxon>Moraxellaceae</taxon>
        <taxon>Acinetobacter</taxon>
        <taxon>Acinetobacter calcoaceticus/baumannii complex</taxon>
    </lineage>
</organism>
<reference evidence="6 7" key="1">
    <citation type="submission" date="2019-03" db="EMBL/GenBank/DDBJ databases">
        <title>Genomic analyses of the natural microbiome of Caenorhabditis elegans.</title>
        <authorList>
            <person name="Samuel B."/>
        </authorList>
    </citation>
    <scope>NUCLEOTIDE SEQUENCE [LARGE SCALE GENOMIC DNA]</scope>
    <source>
        <strain evidence="6 7">JUb89</strain>
    </source>
</reference>
<dbReference type="SUPFAM" id="SSF46785">
    <property type="entry name" value="Winged helix' DNA-binding domain"/>
    <property type="match status" value="1"/>
</dbReference>
<dbReference type="Gene3D" id="3.40.190.290">
    <property type="match status" value="1"/>
</dbReference>
<dbReference type="Gene3D" id="1.10.10.10">
    <property type="entry name" value="Winged helix-like DNA-binding domain superfamily/Winged helix DNA-binding domain"/>
    <property type="match status" value="1"/>
</dbReference>
<evidence type="ECO:0000256" key="3">
    <source>
        <dbReference type="ARBA" id="ARBA00023125"/>
    </source>
</evidence>
<protein>
    <submittedName>
        <fullName evidence="6">LysR family transcriptional regulator (Chromosome initiation inhibitor)</fullName>
    </submittedName>
</protein>
<dbReference type="InterPro" id="IPR050176">
    <property type="entry name" value="LTTR"/>
</dbReference>
<dbReference type="Proteomes" id="UP000294963">
    <property type="component" value="Unassembled WGS sequence"/>
</dbReference>
<dbReference type="EMBL" id="SLVJ01000004">
    <property type="protein sequence ID" value="TCM68682.1"/>
    <property type="molecule type" value="Genomic_DNA"/>
</dbReference>
<dbReference type="InterPro" id="IPR017685">
    <property type="entry name" value="ArgP"/>
</dbReference>
<dbReference type="InterPro" id="IPR005119">
    <property type="entry name" value="LysR_subst-bd"/>
</dbReference>
<dbReference type="GO" id="GO:0003677">
    <property type="term" value="F:DNA binding"/>
    <property type="evidence" value="ECO:0007669"/>
    <property type="project" value="UniProtKB-KW"/>
</dbReference>
<gene>
    <name evidence="6" type="ORF">EC844_10458</name>
</gene>
<dbReference type="Pfam" id="PF03466">
    <property type="entry name" value="LysR_substrate"/>
    <property type="match status" value="1"/>
</dbReference>
<comment type="caution">
    <text evidence="6">The sequence shown here is derived from an EMBL/GenBank/DDBJ whole genome shotgun (WGS) entry which is preliminary data.</text>
</comment>
<dbReference type="Pfam" id="PF00126">
    <property type="entry name" value="HTH_1"/>
    <property type="match status" value="1"/>
</dbReference>
<accession>A0A4R1XZD3</accession>
<evidence type="ECO:0000259" key="5">
    <source>
        <dbReference type="PROSITE" id="PS50931"/>
    </source>
</evidence>
<dbReference type="AlphaFoldDB" id="A0A4R1XZD3"/>
<dbReference type="SUPFAM" id="SSF53850">
    <property type="entry name" value="Periplasmic binding protein-like II"/>
    <property type="match status" value="1"/>
</dbReference>
<dbReference type="OrthoDB" id="3252676at2"/>
<evidence type="ECO:0000313" key="6">
    <source>
        <dbReference type="EMBL" id="TCM68682.1"/>
    </source>
</evidence>
<dbReference type="InterPro" id="IPR036388">
    <property type="entry name" value="WH-like_DNA-bd_sf"/>
</dbReference>
<proteinExistence type="inferred from homology"/>
<dbReference type="NCBIfam" id="NF002964">
    <property type="entry name" value="PRK03635.1"/>
    <property type="match status" value="1"/>
</dbReference>
<feature type="domain" description="HTH lysR-type" evidence="5">
    <location>
        <begin position="2"/>
        <end position="58"/>
    </location>
</feature>
<comment type="similarity">
    <text evidence="1">Belongs to the LysR transcriptional regulatory family.</text>
</comment>
<evidence type="ECO:0000256" key="2">
    <source>
        <dbReference type="ARBA" id="ARBA00023015"/>
    </source>
</evidence>
<evidence type="ECO:0000313" key="7">
    <source>
        <dbReference type="Proteomes" id="UP000294963"/>
    </source>
</evidence>
<name>A0A4R1XZD3_ACICA</name>